<dbReference type="PANTHER" id="PTHR13194">
    <property type="entry name" value="COMPLEX I INTERMEDIATE-ASSOCIATED PROTEIN 30"/>
    <property type="match status" value="1"/>
</dbReference>
<dbReference type="Pfam" id="PF08547">
    <property type="entry name" value="CIA30"/>
    <property type="match status" value="1"/>
</dbReference>
<evidence type="ECO:0000259" key="2">
    <source>
        <dbReference type="Pfam" id="PF08547"/>
    </source>
</evidence>
<reference evidence="3 4" key="1">
    <citation type="journal article" date="2008" name="PLoS ONE">
        <title>Environmental adaptation: genomic analysis of the piezotolerant and psychrotolerant deep-sea iron reducing bacterium Shewanella piezotolerans WP3.</title>
        <authorList>
            <person name="Wang F."/>
            <person name="Wang J."/>
            <person name="Jian H."/>
            <person name="Zhang B."/>
            <person name="Li S."/>
            <person name="Wang F."/>
            <person name="Zeng X."/>
            <person name="Gao L."/>
            <person name="Bartlett D.H."/>
            <person name="Yu J."/>
            <person name="Hu S."/>
            <person name="Xiao X."/>
        </authorList>
    </citation>
    <scope>NUCLEOTIDE SEQUENCE [LARGE SCALE GENOMIC DNA]</scope>
    <source>
        <strain evidence="4">WP3 / JCM 13877</strain>
    </source>
</reference>
<keyword evidence="4" id="KW-1185">Reference proteome</keyword>
<dbReference type="InterPro" id="IPR039131">
    <property type="entry name" value="NDUFAF1"/>
</dbReference>
<dbReference type="SUPFAM" id="SSF49785">
    <property type="entry name" value="Galactose-binding domain-like"/>
    <property type="match status" value="1"/>
</dbReference>
<dbReference type="InterPro" id="IPR013857">
    <property type="entry name" value="NADH-UbQ_OxRdtase-assoc_prot30"/>
</dbReference>
<dbReference type="eggNOG" id="COG0702">
    <property type="taxonomic scope" value="Bacteria"/>
</dbReference>
<dbReference type="STRING" id="225849.swp_1408"/>
<evidence type="ECO:0000313" key="3">
    <source>
        <dbReference type="EMBL" id="ACJ28194.1"/>
    </source>
</evidence>
<evidence type="ECO:0000313" key="4">
    <source>
        <dbReference type="Proteomes" id="UP000000753"/>
    </source>
</evidence>
<dbReference type="Proteomes" id="UP000000753">
    <property type="component" value="Chromosome"/>
</dbReference>
<accession>B8CJU7</accession>
<name>B8CJU7_SHEPW</name>
<sequence>MSSVSQSAPFTIEPENSWNIINDSVMGGGSSSSVSYDNKVATFSGELSLDNNGGFASIRARLTTKVPAKATHVYIRVKGDGRKYQLRLRTDSNWDAAAYSRTFNTKRDEWLTYQFSAAEFIALFRGQQVNAPELKLTDVKQIGFLLADKQPGQFSLSFKSILLGAVDLSSLVFVRIQCF</sequence>
<dbReference type="InterPro" id="IPR008979">
    <property type="entry name" value="Galactose-bd-like_sf"/>
</dbReference>
<evidence type="ECO:0000256" key="1">
    <source>
        <dbReference type="ARBA" id="ARBA00007884"/>
    </source>
</evidence>
<dbReference type="KEGG" id="swp:swp_1408"/>
<organism evidence="3 4">
    <name type="scientific">Shewanella piezotolerans (strain WP3 / JCM 13877)</name>
    <dbReference type="NCBI Taxonomy" id="225849"/>
    <lineage>
        <taxon>Bacteria</taxon>
        <taxon>Pseudomonadati</taxon>
        <taxon>Pseudomonadota</taxon>
        <taxon>Gammaproteobacteria</taxon>
        <taxon>Alteromonadales</taxon>
        <taxon>Shewanellaceae</taxon>
        <taxon>Shewanella</taxon>
    </lineage>
</organism>
<dbReference type="PANTHER" id="PTHR13194:SF19">
    <property type="entry name" value="NAD(P)-BINDING ROSSMANN-FOLD SUPERFAMILY PROTEIN"/>
    <property type="match status" value="1"/>
</dbReference>
<dbReference type="AlphaFoldDB" id="B8CJU7"/>
<protein>
    <recommendedName>
        <fullName evidence="2">NADH:ubiquinone oxidoreductase intermediate-associated protein 30 domain-containing protein</fullName>
    </recommendedName>
</protein>
<proteinExistence type="inferred from homology"/>
<dbReference type="RefSeq" id="WP_020911572.1">
    <property type="nucleotide sequence ID" value="NC_011566.1"/>
</dbReference>
<gene>
    <name evidence="3" type="ordered locus">swp_1408</name>
</gene>
<dbReference type="HOGENOM" id="CLU_059028_5_0_6"/>
<feature type="domain" description="NADH:ubiquinone oxidoreductase intermediate-associated protein 30" evidence="2">
    <location>
        <begin position="14"/>
        <end position="157"/>
    </location>
</feature>
<comment type="similarity">
    <text evidence="1">Belongs to the CIA30 family.</text>
</comment>
<dbReference type="EMBL" id="CP000472">
    <property type="protein sequence ID" value="ACJ28194.1"/>
    <property type="molecule type" value="Genomic_DNA"/>
</dbReference>